<name>H1HMJ4_9BACT</name>
<feature type="chain" id="PRO_5003550531" description="Prepilin-type N-terminal cleavage/methylation domain-containing protein" evidence="1">
    <location>
        <begin position="20"/>
        <end position="160"/>
    </location>
</feature>
<evidence type="ECO:0000313" key="3">
    <source>
        <dbReference type="Proteomes" id="UP000003167"/>
    </source>
</evidence>
<reference evidence="2 3" key="1">
    <citation type="submission" date="2011-12" db="EMBL/GenBank/DDBJ databases">
        <title>The Genome Sequence of Prevotella maculosa OT 289.</title>
        <authorList>
            <consortium name="The Broad Institute Genome Sequencing Platform"/>
            <person name="Earl A."/>
            <person name="Ward D."/>
            <person name="Feldgarden M."/>
            <person name="Gevers D."/>
            <person name="Izard J."/>
            <person name="Blanton J.M."/>
            <person name="Mathney J."/>
            <person name="Tanner A.C."/>
            <person name="Dewhirst F.E."/>
            <person name="Young S.K."/>
            <person name="Zeng Q."/>
            <person name="Gargeya S."/>
            <person name="Fitzgerald M."/>
            <person name="Haas B."/>
            <person name="Abouelleil A."/>
            <person name="Alvarado L."/>
            <person name="Arachchi H.M."/>
            <person name="Berlin A."/>
            <person name="Chapman S.B."/>
            <person name="Gearin G."/>
            <person name="Goldberg J."/>
            <person name="Griggs A."/>
            <person name="Gujja S."/>
            <person name="Hansen M."/>
            <person name="Heiman D."/>
            <person name="Howarth C."/>
            <person name="Larimer J."/>
            <person name="Lui A."/>
            <person name="MacDonald P.J.P."/>
            <person name="McCowen C."/>
            <person name="Montmayeur A."/>
            <person name="Murphy C."/>
            <person name="Neiman D."/>
            <person name="Pearson M."/>
            <person name="Priest M."/>
            <person name="Roberts A."/>
            <person name="Saif S."/>
            <person name="Shea T."/>
            <person name="Sisk P."/>
            <person name="Stolte C."/>
            <person name="Sykes S."/>
            <person name="Wortman J."/>
            <person name="Nusbaum C."/>
            <person name="Birren B."/>
        </authorList>
    </citation>
    <scope>NUCLEOTIDE SEQUENCE [LARGE SCALE GENOMIC DNA]</scope>
    <source>
        <strain evidence="2 3">OT 289</strain>
    </source>
</reference>
<dbReference type="PATRIC" id="fig|999422.3.peg.1440"/>
<sequence length="160" mass="17176">MKLAAHHNLWLALCAVALAAVCVASILGPVRFGKERRLRERAVVVRLSAIRAAELNYLHDHGVYTADFGTLVGGGYLADSLQYVPFGGGRRFDLAATVQVSVSGRRLPLVECGATYDAYLDGLDANSVANLIEEANRSGRYAGIRMGDINAGDTRLSINK</sequence>
<keyword evidence="3" id="KW-1185">Reference proteome</keyword>
<comment type="caution">
    <text evidence="2">The sequence shown here is derived from an EMBL/GenBank/DDBJ whole genome shotgun (WGS) entry which is preliminary data.</text>
</comment>
<dbReference type="AlphaFoldDB" id="H1HMJ4"/>
<dbReference type="OrthoDB" id="1466422at2"/>
<dbReference type="HOGENOM" id="CLU_084175_1_0_10"/>
<organism evidence="2 3">
    <name type="scientific">Segatella maculosa OT 289</name>
    <dbReference type="NCBI Taxonomy" id="999422"/>
    <lineage>
        <taxon>Bacteria</taxon>
        <taxon>Pseudomonadati</taxon>
        <taxon>Bacteroidota</taxon>
        <taxon>Bacteroidia</taxon>
        <taxon>Bacteroidales</taxon>
        <taxon>Prevotellaceae</taxon>
        <taxon>Segatella</taxon>
    </lineage>
</organism>
<dbReference type="STRING" id="999422.HMPREF9944_01388"/>
<proteinExistence type="predicted"/>
<evidence type="ECO:0000313" key="2">
    <source>
        <dbReference type="EMBL" id="EHO70341.1"/>
    </source>
</evidence>
<evidence type="ECO:0008006" key="4">
    <source>
        <dbReference type="Google" id="ProtNLM"/>
    </source>
</evidence>
<keyword evidence="1" id="KW-0732">Signal</keyword>
<evidence type="ECO:0000256" key="1">
    <source>
        <dbReference type="SAM" id="SignalP"/>
    </source>
</evidence>
<dbReference type="Proteomes" id="UP000003167">
    <property type="component" value="Unassembled WGS sequence"/>
</dbReference>
<feature type="signal peptide" evidence="1">
    <location>
        <begin position="1"/>
        <end position="19"/>
    </location>
</feature>
<protein>
    <recommendedName>
        <fullName evidence="4">Prepilin-type N-terminal cleavage/methylation domain-containing protein</fullName>
    </recommendedName>
</protein>
<dbReference type="EMBL" id="AGEK01000026">
    <property type="protein sequence ID" value="EHO70341.1"/>
    <property type="molecule type" value="Genomic_DNA"/>
</dbReference>
<gene>
    <name evidence="2" type="ORF">HMPREF9944_01388</name>
</gene>
<accession>H1HMJ4</accession>